<dbReference type="GeneID" id="85381702"/>
<dbReference type="EMBL" id="MOPA01000013">
    <property type="protein sequence ID" value="KAK1524602.1"/>
    <property type="molecule type" value="Genomic_DNA"/>
</dbReference>
<sequence length="36" mass="3675">MHVPTSSIGTVCNLPVSPSLPASGKRRVKLACSPLA</sequence>
<evidence type="ECO:0000313" key="1">
    <source>
        <dbReference type="EMBL" id="KAK1524602.1"/>
    </source>
</evidence>
<evidence type="ECO:0000313" key="2">
    <source>
        <dbReference type="Proteomes" id="UP001241169"/>
    </source>
</evidence>
<proteinExistence type="predicted"/>
<name>A0ABQ9S3Q0_9PEZI</name>
<gene>
    <name evidence="1" type="ORF">CPAR01_13550</name>
</gene>
<dbReference type="RefSeq" id="XP_060343271.1">
    <property type="nucleotide sequence ID" value="XM_060497803.1"/>
</dbReference>
<dbReference type="Proteomes" id="UP001241169">
    <property type="component" value="Unassembled WGS sequence"/>
</dbReference>
<feature type="non-terminal residue" evidence="1">
    <location>
        <position position="36"/>
    </location>
</feature>
<comment type="caution">
    <text evidence="1">The sequence shown here is derived from an EMBL/GenBank/DDBJ whole genome shotgun (WGS) entry which is preliminary data.</text>
</comment>
<protein>
    <submittedName>
        <fullName evidence="1">Uncharacterized protein</fullName>
    </submittedName>
</protein>
<accession>A0ABQ9S3Q0</accession>
<organism evidence="1 2">
    <name type="scientific">Colletotrichum paranaense</name>
    <dbReference type="NCBI Taxonomy" id="1914294"/>
    <lineage>
        <taxon>Eukaryota</taxon>
        <taxon>Fungi</taxon>
        <taxon>Dikarya</taxon>
        <taxon>Ascomycota</taxon>
        <taxon>Pezizomycotina</taxon>
        <taxon>Sordariomycetes</taxon>
        <taxon>Hypocreomycetidae</taxon>
        <taxon>Glomerellales</taxon>
        <taxon>Glomerellaceae</taxon>
        <taxon>Colletotrichum</taxon>
        <taxon>Colletotrichum acutatum species complex</taxon>
    </lineage>
</organism>
<keyword evidence="2" id="KW-1185">Reference proteome</keyword>
<reference evidence="1 2" key="1">
    <citation type="submission" date="2016-10" db="EMBL/GenBank/DDBJ databases">
        <title>The genome sequence of Colletotrichum fioriniae PJ7.</title>
        <authorList>
            <person name="Baroncelli R."/>
        </authorList>
    </citation>
    <scope>NUCLEOTIDE SEQUENCE [LARGE SCALE GENOMIC DNA]</scope>
    <source>
        <strain evidence="1 2">IMI 384185</strain>
    </source>
</reference>